<evidence type="ECO:0000259" key="7">
    <source>
        <dbReference type="Pfam" id="PF00206"/>
    </source>
</evidence>
<evidence type="ECO:0000313" key="10">
    <source>
        <dbReference type="Proteomes" id="UP001297600"/>
    </source>
</evidence>
<dbReference type="Gene3D" id="1.10.275.10">
    <property type="entry name" value="Fumarase/aspartase (N-terminal domain)"/>
    <property type="match status" value="1"/>
</dbReference>
<dbReference type="InterPro" id="IPR024083">
    <property type="entry name" value="Fumarase/histidase_N"/>
</dbReference>
<dbReference type="Proteomes" id="UP001297600">
    <property type="component" value="Unassembled WGS sequence"/>
</dbReference>
<sequence length="474" mass="52327">MKRDEFFWISEINKATVVVNLKHGLLTRQLASEAARGIAAVEKAAEEDPAKRVNKYITYEPMLIAATGPEVTAIHAGRSSQDILSTMRVAIDRDDALSICGALDAVIEKMLELARANRGTIVPNYTNGVAAQPNSYAHYLLGFIAAFQRDRERLAQCLVRSNECSMGATVLNGTGWPLDRRAMAEALGFDRPRRNAFDCTCETPVDFPLEVASIAGSIAIHVGSFVSDVMVQYAQPRPWIILQEGGENTYVSSAMPQKRNPGLMNNCRADASDVLAEMNAVYIRAHNLVPGMVDGKSSAKNSRMASRAVAMLQRFLKVLGALRINPERALEELNSDWTASQEIADRLMRDHGLPFRIGHHMASRMVSWARANNVLPKAFPYEQMKKIYREEIEQEFPEASPELPLSEAEFLDALDPKKIVEGRKTEGSCAPAEVDAMIKEFGAKLEAGKAEAQKLRAQIDSALEKLEGEFKACM</sequence>
<accession>A0ABS9MQL4</accession>
<feature type="domain" description="Argininosuccinate lyase C-terminal" evidence="8">
    <location>
        <begin position="342"/>
        <end position="421"/>
    </location>
</feature>
<evidence type="ECO:0000256" key="2">
    <source>
        <dbReference type="ARBA" id="ARBA00004941"/>
    </source>
</evidence>
<dbReference type="GO" id="GO:0016829">
    <property type="term" value="F:lyase activity"/>
    <property type="evidence" value="ECO:0007669"/>
    <property type="project" value="UniProtKB-KW"/>
</dbReference>
<dbReference type="InterPro" id="IPR000362">
    <property type="entry name" value="Fumarate_lyase_fam"/>
</dbReference>
<comment type="pathway">
    <text evidence="2">Amino-acid biosynthesis; L-arginine biosynthesis; L-arginine from L-ornithine and carbamoyl phosphate: step 3/3.</text>
</comment>
<dbReference type="InterPro" id="IPR022761">
    <property type="entry name" value="Fumarate_lyase_N"/>
</dbReference>
<evidence type="ECO:0000313" key="9">
    <source>
        <dbReference type="EMBL" id="MCG5030884.1"/>
    </source>
</evidence>
<evidence type="ECO:0000256" key="1">
    <source>
        <dbReference type="ARBA" id="ARBA00000985"/>
    </source>
</evidence>
<protein>
    <recommendedName>
        <fullName evidence="3">argininosuccinate lyase</fullName>
        <ecNumber evidence="3">4.3.2.1</ecNumber>
    </recommendedName>
</protein>
<keyword evidence="6" id="KW-0175">Coiled coil</keyword>
<organism evidence="9 10">
    <name type="scientific">Mesosutterella porci</name>
    <dbReference type="NCBI Taxonomy" id="2915351"/>
    <lineage>
        <taxon>Bacteria</taxon>
        <taxon>Pseudomonadati</taxon>
        <taxon>Pseudomonadota</taxon>
        <taxon>Betaproteobacteria</taxon>
        <taxon>Burkholderiales</taxon>
        <taxon>Sutterellaceae</taxon>
        <taxon>Mesosutterella</taxon>
    </lineage>
</organism>
<dbReference type="Pfam" id="PF14698">
    <property type="entry name" value="ASL_C2"/>
    <property type="match status" value="1"/>
</dbReference>
<keyword evidence="4" id="KW-0055">Arginine biosynthesis</keyword>
<dbReference type="RefSeq" id="WP_237978535.1">
    <property type="nucleotide sequence ID" value="NZ_JAKNCT010000005.1"/>
</dbReference>
<dbReference type="PANTHER" id="PTHR43814">
    <property type="entry name" value="ARGININOSUCCINATE LYASE"/>
    <property type="match status" value="1"/>
</dbReference>
<dbReference type="PRINTS" id="PR00149">
    <property type="entry name" value="FUMRATELYASE"/>
</dbReference>
<dbReference type="EMBL" id="JAKNCT010000005">
    <property type="protein sequence ID" value="MCG5030884.1"/>
    <property type="molecule type" value="Genomic_DNA"/>
</dbReference>
<name>A0ABS9MQL4_9BURK</name>
<dbReference type="Gene3D" id="1.10.40.30">
    <property type="entry name" value="Fumarase/aspartase (C-terminal domain)"/>
    <property type="match status" value="1"/>
</dbReference>
<keyword evidence="10" id="KW-1185">Reference proteome</keyword>
<comment type="catalytic activity">
    <reaction evidence="1">
        <text>2-(N(omega)-L-arginino)succinate = fumarate + L-arginine</text>
        <dbReference type="Rhea" id="RHEA:24020"/>
        <dbReference type="ChEBI" id="CHEBI:29806"/>
        <dbReference type="ChEBI" id="CHEBI:32682"/>
        <dbReference type="ChEBI" id="CHEBI:57472"/>
        <dbReference type="EC" id="4.3.2.1"/>
    </reaction>
</comment>
<dbReference type="PRINTS" id="PR00145">
    <property type="entry name" value="ARGSUCLYASE"/>
</dbReference>
<reference evidence="9 10" key="1">
    <citation type="submission" date="2022-02" db="EMBL/GenBank/DDBJ databases">
        <title>Mesosutterella porci, a novel member of the family Sutterellaceae from pig feces.</title>
        <authorList>
            <person name="Wylensek D."/>
            <person name="Clavel T."/>
        </authorList>
    </citation>
    <scope>NUCLEOTIDE SEQUENCE [LARGE SCALE GENOMIC DNA]</scope>
    <source>
        <strain evidence="10">oilRF-744-wt-GAM-9</strain>
    </source>
</reference>
<evidence type="ECO:0000256" key="3">
    <source>
        <dbReference type="ARBA" id="ARBA00012338"/>
    </source>
</evidence>
<dbReference type="InterPro" id="IPR029419">
    <property type="entry name" value="Arg_succ_lyase_C"/>
</dbReference>
<dbReference type="InterPro" id="IPR009049">
    <property type="entry name" value="Argininosuccinate_lyase"/>
</dbReference>
<feature type="domain" description="Fumarate lyase N-terminal" evidence="7">
    <location>
        <begin position="44"/>
        <end position="274"/>
    </location>
</feature>
<dbReference type="Gene3D" id="1.20.200.10">
    <property type="entry name" value="Fumarase/aspartase (Central domain)"/>
    <property type="match status" value="1"/>
</dbReference>
<feature type="coiled-coil region" evidence="6">
    <location>
        <begin position="438"/>
        <end position="469"/>
    </location>
</feature>
<keyword evidence="5 9" id="KW-0456">Lyase</keyword>
<evidence type="ECO:0000256" key="6">
    <source>
        <dbReference type="SAM" id="Coils"/>
    </source>
</evidence>
<dbReference type="Pfam" id="PF00206">
    <property type="entry name" value="Lyase_1"/>
    <property type="match status" value="1"/>
</dbReference>
<gene>
    <name evidence="9" type="ORF">MAF45_05425</name>
</gene>
<dbReference type="EC" id="4.3.2.1" evidence="3"/>
<dbReference type="InterPro" id="IPR008948">
    <property type="entry name" value="L-Aspartase-like"/>
</dbReference>
<dbReference type="PANTHER" id="PTHR43814:SF1">
    <property type="entry name" value="ARGININOSUCCINATE LYASE"/>
    <property type="match status" value="1"/>
</dbReference>
<evidence type="ECO:0000256" key="5">
    <source>
        <dbReference type="ARBA" id="ARBA00023239"/>
    </source>
</evidence>
<dbReference type="SUPFAM" id="SSF48557">
    <property type="entry name" value="L-aspartase-like"/>
    <property type="match status" value="1"/>
</dbReference>
<evidence type="ECO:0000259" key="8">
    <source>
        <dbReference type="Pfam" id="PF14698"/>
    </source>
</evidence>
<evidence type="ECO:0000256" key="4">
    <source>
        <dbReference type="ARBA" id="ARBA00022571"/>
    </source>
</evidence>
<proteinExistence type="predicted"/>
<keyword evidence="4" id="KW-0028">Amino-acid biosynthesis</keyword>
<comment type="caution">
    <text evidence="9">The sequence shown here is derived from an EMBL/GenBank/DDBJ whole genome shotgun (WGS) entry which is preliminary data.</text>
</comment>